<feature type="compositionally biased region" description="Polar residues" evidence="1">
    <location>
        <begin position="107"/>
        <end position="116"/>
    </location>
</feature>
<dbReference type="KEGG" id="tut:107363625"/>
<dbReference type="Gene3D" id="3.10.20.90">
    <property type="entry name" value="Phosphatidylinositol 3-kinase Catalytic Subunit, Chain A, domain 1"/>
    <property type="match status" value="1"/>
</dbReference>
<feature type="region of interest" description="Disordered" evidence="1">
    <location>
        <begin position="68"/>
        <end position="116"/>
    </location>
</feature>
<evidence type="ECO:0000256" key="1">
    <source>
        <dbReference type="SAM" id="MobiDB-lite"/>
    </source>
</evidence>
<dbReference type="EnsemblMetazoa" id="tetur10g01370.1">
    <property type="protein sequence ID" value="tetur10g01370.1"/>
    <property type="gene ID" value="tetur10g01370"/>
</dbReference>
<evidence type="ECO:0000313" key="3">
    <source>
        <dbReference type="EnsemblMetazoa" id="tetur10g01370.1"/>
    </source>
</evidence>
<sequence>MIEINVKTLDSKDHHFSVDDNITIKAFKELIASEVAIPATEQRLIYCGRVLQDDKPLSEYDVNGKSVHLVQKPPSLSNSASYSNSGSDNATGDRNISSSGGVGGNNPPETNQQTGNRSVNNLLLGTINIPQGFLDVNHLVLSVSTLGNNSARGNQTARSPEEQRPSVNVQIDLGQIQNIHPAYSPIIQASAPIRVGVATPGGPITITRNFNPLNRSNIGPNQSSTMPSREMRGDEWQTHVPNDWIPIIKEDIDRQKVLSRQRPFSDAYNNGNPKKKRKQSDNPRDRQSIKPFSNCLKDAIIATKGSLPPEKWEEIENKASTSNMNTQYDKEVDRLVNERLASDSDFDAEKFCVSYQVYKPF</sequence>
<dbReference type="SUPFAM" id="SSF54236">
    <property type="entry name" value="Ubiquitin-like"/>
    <property type="match status" value="1"/>
</dbReference>
<feature type="domain" description="Ubiquitin-like" evidence="2">
    <location>
        <begin position="2"/>
        <end position="63"/>
    </location>
</feature>
<accession>T1KF03</accession>
<name>T1KF03_TETUR</name>
<reference evidence="4" key="1">
    <citation type="submission" date="2011-08" db="EMBL/GenBank/DDBJ databases">
        <authorList>
            <person name="Rombauts S."/>
        </authorList>
    </citation>
    <scope>NUCLEOTIDE SEQUENCE</scope>
    <source>
        <strain evidence="4">London</strain>
    </source>
</reference>
<dbReference type="PROSITE" id="PS50053">
    <property type="entry name" value="UBIQUITIN_2"/>
    <property type="match status" value="1"/>
</dbReference>
<feature type="compositionally biased region" description="Polar residues" evidence="1">
    <location>
        <begin position="208"/>
        <end position="227"/>
    </location>
</feature>
<dbReference type="PANTHER" id="PTHR15204">
    <property type="entry name" value="LARGE PROLINE-RICH PROTEIN BAG6"/>
    <property type="match status" value="1"/>
</dbReference>
<protein>
    <recommendedName>
        <fullName evidence="2">Ubiquitin-like domain-containing protein</fullName>
    </recommendedName>
</protein>
<dbReference type="Pfam" id="PF00240">
    <property type="entry name" value="ubiquitin"/>
    <property type="match status" value="1"/>
</dbReference>
<organism evidence="3 4">
    <name type="scientific">Tetranychus urticae</name>
    <name type="common">Two-spotted spider mite</name>
    <dbReference type="NCBI Taxonomy" id="32264"/>
    <lineage>
        <taxon>Eukaryota</taxon>
        <taxon>Metazoa</taxon>
        <taxon>Ecdysozoa</taxon>
        <taxon>Arthropoda</taxon>
        <taxon>Chelicerata</taxon>
        <taxon>Arachnida</taxon>
        <taxon>Acari</taxon>
        <taxon>Acariformes</taxon>
        <taxon>Trombidiformes</taxon>
        <taxon>Prostigmata</taxon>
        <taxon>Eleutherengona</taxon>
        <taxon>Raphignathae</taxon>
        <taxon>Tetranychoidea</taxon>
        <taxon>Tetranychidae</taxon>
        <taxon>Tetranychus</taxon>
    </lineage>
</organism>
<dbReference type="AlphaFoldDB" id="T1KF03"/>
<dbReference type="OMA" id="DSKDHHF"/>
<proteinExistence type="predicted"/>
<keyword evidence="4" id="KW-1185">Reference proteome</keyword>
<dbReference type="GO" id="GO:0036503">
    <property type="term" value="P:ERAD pathway"/>
    <property type="evidence" value="ECO:0007669"/>
    <property type="project" value="TreeGrafter"/>
</dbReference>
<dbReference type="FunFam" id="3.10.20.90:FF:000154">
    <property type="entry name" value="Large proline-rich protein BAG6"/>
    <property type="match status" value="1"/>
</dbReference>
<dbReference type="EMBL" id="CAEY01000030">
    <property type="status" value="NOT_ANNOTATED_CDS"/>
    <property type="molecule type" value="Genomic_DNA"/>
</dbReference>
<feature type="compositionally biased region" description="Low complexity" evidence="1">
    <location>
        <begin position="75"/>
        <end position="99"/>
    </location>
</feature>
<reference evidence="3" key="2">
    <citation type="submission" date="2015-06" db="UniProtKB">
        <authorList>
            <consortium name="EnsemblMetazoa"/>
        </authorList>
    </citation>
    <scope>IDENTIFICATION</scope>
</reference>
<dbReference type="SMART" id="SM00213">
    <property type="entry name" value="UBQ"/>
    <property type="match status" value="1"/>
</dbReference>
<dbReference type="InterPro" id="IPR019954">
    <property type="entry name" value="Ubiquitin_CS"/>
</dbReference>
<gene>
    <name evidence="3" type="primary">107363625</name>
</gene>
<dbReference type="InterPro" id="IPR029071">
    <property type="entry name" value="Ubiquitin-like_domsf"/>
</dbReference>
<feature type="compositionally biased region" description="Basic and acidic residues" evidence="1">
    <location>
        <begin position="279"/>
        <end position="288"/>
    </location>
</feature>
<feature type="region of interest" description="Disordered" evidence="1">
    <location>
        <begin position="256"/>
        <end position="290"/>
    </location>
</feature>
<evidence type="ECO:0000313" key="4">
    <source>
        <dbReference type="Proteomes" id="UP000015104"/>
    </source>
</evidence>
<dbReference type="GO" id="GO:0031593">
    <property type="term" value="F:polyubiquitin modification-dependent protein binding"/>
    <property type="evidence" value="ECO:0007669"/>
    <property type="project" value="TreeGrafter"/>
</dbReference>
<dbReference type="STRING" id="32264.T1KF03"/>
<evidence type="ECO:0000259" key="2">
    <source>
        <dbReference type="PROSITE" id="PS50053"/>
    </source>
</evidence>
<dbReference type="HOGENOM" id="CLU_767977_0_0_1"/>
<dbReference type="GO" id="GO:0071818">
    <property type="term" value="C:BAT3 complex"/>
    <property type="evidence" value="ECO:0007669"/>
    <property type="project" value="TreeGrafter"/>
</dbReference>
<dbReference type="PANTHER" id="PTHR15204:SF0">
    <property type="entry name" value="LARGE PROLINE-RICH PROTEIN BAG6"/>
    <property type="match status" value="1"/>
</dbReference>
<dbReference type="InterPro" id="IPR000626">
    <property type="entry name" value="Ubiquitin-like_dom"/>
</dbReference>
<dbReference type="Proteomes" id="UP000015104">
    <property type="component" value="Unassembled WGS sequence"/>
</dbReference>
<dbReference type="OrthoDB" id="1885901at2759"/>
<dbReference type="eggNOG" id="KOG4248">
    <property type="taxonomic scope" value="Eukaryota"/>
</dbReference>
<dbReference type="PROSITE" id="PS00299">
    <property type="entry name" value="UBIQUITIN_1"/>
    <property type="match status" value="1"/>
</dbReference>
<feature type="region of interest" description="Disordered" evidence="1">
    <location>
        <begin position="208"/>
        <end position="229"/>
    </location>
</feature>
<dbReference type="GO" id="GO:0051787">
    <property type="term" value="F:misfolded protein binding"/>
    <property type="evidence" value="ECO:0007669"/>
    <property type="project" value="TreeGrafter"/>
</dbReference>